<proteinExistence type="predicted"/>
<reference evidence="2" key="1">
    <citation type="submission" date="2016-09" db="EMBL/GenBank/DDBJ databases">
        <title>A plasmid goes viral.</title>
        <authorList>
            <person name="Erdmann S."/>
            <person name="Tschitschko B."/>
            <person name="Cavicchioli R."/>
        </authorList>
    </citation>
    <scope>NUCLEOTIDE SEQUENCE</scope>
    <source>
        <strain evidence="2">HLS1</strain>
        <plasmid evidence="2">pR1SE2</plasmid>
    </source>
</reference>
<dbReference type="Pfam" id="PF00551">
    <property type="entry name" value="Formyl_trans_N"/>
    <property type="match status" value="1"/>
</dbReference>
<dbReference type="Gene3D" id="3.40.50.170">
    <property type="entry name" value="Formyl transferase, N-terminal domain"/>
    <property type="match status" value="1"/>
</dbReference>
<protein>
    <submittedName>
        <fullName evidence="2">Methionyl-tRNA formyltransferase</fullName>
    </submittedName>
</protein>
<organism evidence="2">
    <name type="scientific">Halorubrum lacusprofundi</name>
    <dbReference type="NCBI Taxonomy" id="2247"/>
    <lineage>
        <taxon>Archaea</taxon>
        <taxon>Methanobacteriati</taxon>
        <taxon>Methanobacteriota</taxon>
        <taxon>Stenosarchaea group</taxon>
        <taxon>Halobacteria</taxon>
        <taxon>Halobacteriales</taxon>
        <taxon>Haloferacaceae</taxon>
        <taxon>Halorubrum</taxon>
    </lineage>
</organism>
<dbReference type="SUPFAM" id="SSF53328">
    <property type="entry name" value="Formyltransferase"/>
    <property type="match status" value="1"/>
</dbReference>
<accession>A0A220SX93</accession>
<evidence type="ECO:0000259" key="1">
    <source>
        <dbReference type="Pfam" id="PF00551"/>
    </source>
</evidence>
<keyword evidence="2" id="KW-0808">Transferase</keyword>
<dbReference type="GO" id="GO:0016740">
    <property type="term" value="F:transferase activity"/>
    <property type="evidence" value="ECO:0007669"/>
    <property type="project" value="UniProtKB-KW"/>
</dbReference>
<feature type="domain" description="Formyl transferase N-terminal" evidence="1">
    <location>
        <begin position="142"/>
        <end position="237"/>
    </location>
</feature>
<dbReference type="InterPro" id="IPR002376">
    <property type="entry name" value="Formyl_transf_N"/>
</dbReference>
<dbReference type="RefSeq" id="WP_088901340.1">
    <property type="nucleotide sequence ID" value="NZ_JAJNEG010000030.1"/>
</dbReference>
<dbReference type="InterPro" id="IPR036477">
    <property type="entry name" value="Formyl_transf_N_sf"/>
</dbReference>
<dbReference type="AlphaFoldDB" id="A0A220SX93"/>
<sequence length="298" mass="33662">MSPNSPRLMCVLAEPYLTDYQVDSLVTAVQETGIEIPMVVVNDTSSKSYDPDLVADSVNNPISLSTLRLFRDVFERERWWSCVIAERKLAEQLGLSDTAEQRIPVEDVPVFDDSDIRYVEPIQDGAWSRFPPDIVNEVGDRTDVVVRYGFDLIEGDILNAPRDGVLSFHPADIRQYRGLGPPQAYLDGQTRVGITLQRLSSDIDAGEIIAIEHRDVDDCLTLWDVYDRLRDVQRRLLAAGITNLRDPNFEPTSPDTLGPYYSVTDRREPVFALQILGKNVSGYLTRVRSQSRPDMTSR</sequence>
<name>A0A220SX93_9EURY</name>
<evidence type="ECO:0000313" key="2">
    <source>
        <dbReference type="EMBL" id="ASK38309.1"/>
    </source>
</evidence>
<geneLocation type="plasmid" evidence="2">
    <name>pR1SE2</name>
</geneLocation>
<dbReference type="EMBL" id="KX906370">
    <property type="protein sequence ID" value="ASK38309.1"/>
    <property type="molecule type" value="Genomic_DNA"/>
</dbReference>
<keyword evidence="2" id="KW-0614">Plasmid</keyword>